<keyword evidence="2" id="KW-1003">Cell membrane</keyword>
<dbReference type="Gene3D" id="3.30.565.10">
    <property type="entry name" value="Histidine kinase-like ATPase, C-terminal domain"/>
    <property type="match status" value="1"/>
</dbReference>
<dbReference type="PANTHER" id="PTHR24421:SF37">
    <property type="entry name" value="SENSOR HISTIDINE KINASE NARS"/>
    <property type="match status" value="1"/>
</dbReference>
<dbReference type="Proteomes" id="UP000433406">
    <property type="component" value="Unassembled WGS sequence"/>
</dbReference>
<dbReference type="AlphaFoldDB" id="A0A6I3JBR2"/>
<accession>A0A6I3JBR2</accession>
<dbReference type="RefSeq" id="WP_154612006.1">
    <property type="nucleotide sequence ID" value="NZ_CP053660.1"/>
</dbReference>
<name>A0A6I3JBR2_9ACTN</name>
<comment type="subcellular location">
    <subcellularLocation>
        <location evidence="1">Cell membrane</location>
        <topology evidence="1">Multi-pass membrane protein</topology>
    </subcellularLocation>
</comment>
<organism evidence="10 11">
    <name type="scientific">Nocardioides marmotae</name>
    <dbReference type="NCBI Taxonomy" id="2663857"/>
    <lineage>
        <taxon>Bacteria</taxon>
        <taxon>Bacillati</taxon>
        <taxon>Actinomycetota</taxon>
        <taxon>Actinomycetes</taxon>
        <taxon>Propionibacteriales</taxon>
        <taxon>Nocardioidaceae</taxon>
        <taxon>Nocardioides</taxon>
    </lineage>
</organism>
<dbReference type="Gene3D" id="1.20.5.1930">
    <property type="match status" value="1"/>
</dbReference>
<keyword evidence="7" id="KW-0902">Two-component regulatory system</keyword>
<evidence type="ECO:0000313" key="11">
    <source>
        <dbReference type="Proteomes" id="UP000433406"/>
    </source>
</evidence>
<dbReference type="GO" id="GO:0000155">
    <property type="term" value="F:phosphorelay sensor kinase activity"/>
    <property type="evidence" value="ECO:0007669"/>
    <property type="project" value="InterPro"/>
</dbReference>
<keyword evidence="6" id="KW-1133">Transmembrane helix</keyword>
<dbReference type="InterPro" id="IPR036890">
    <property type="entry name" value="HATPase_C_sf"/>
</dbReference>
<proteinExistence type="predicted"/>
<evidence type="ECO:0000256" key="3">
    <source>
        <dbReference type="ARBA" id="ARBA00022679"/>
    </source>
</evidence>
<keyword evidence="11" id="KW-1185">Reference proteome</keyword>
<dbReference type="CDD" id="cd16917">
    <property type="entry name" value="HATPase_UhpB-NarQ-NarX-like"/>
    <property type="match status" value="1"/>
</dbReference>
<keyword evidence="3" id="KW-0808">Transferase</keyword>
<dbReference type="EMBL" id="WLCI01000011">
    <property type="protein sequence ID" value="MTB95545.1"/>
    <property type="molecule type" value="Genomic_DNA"/>
</dbReference>
<evidence type="ECO:0000259" key="9">
    <source>
        <dbReference type="SMART" id="SM00387"/>
    </source>
</evidence>
<keyword evidence="5" id="KW-0418">Kinase</keyword>
<dbReference type="Pfam" id="PF07730">
    <property type="entry name" value="HisKA_3"/>
    <property type="match status" value="1"/>
</dbReference>
<evidence type="ECO:0000256" key="1">
    <source>
        <dbReference type="ARBA" id="ARBA00004651"/>
    </source>
</evidence>
<sequence>MTRSDLPFARLTLAARGFVLLALCLAALVADEQDMILALIAIGATWVVVQLAEFRPGVSTAFATTFDAVVVGLVCGITVGDSLPVLAALAVPPFTAGLHRGVVGVALAMAAQLVALIGVAFLGYDGLAGAQAIGVFTWGMTGLGLGLIGAFLHSALERSVDPLAPYHYAQTLLRQLIDLSGGLSSGLDPNALGGAIVSTARDELPIATLVLYVPRGETLTPLVEKHLDGDSTDCEDVALEAWARGENVVNGRSFAIPLDDAAVLAGVLSDRLDPGRLDLAGRIRKLQRRLAPSAVHLDTALLFASFRDAATAEERRRLAREMHDGVAQEIASLGYLVDALAAQPGSPEQAERIALLRDRVSHVVGEVRQSVLTLRTSVGENESLGAAISSVARNLSEVAGVPIQVTLEEHTTRLRPEVEAELFRITQEAMNNAIRHAQASVIDVHCRVHAPRAVITVSDDGRGMQQPRSDSHGLEIMRERAMLIGGRLSIDPVHGGGLMVTVAVGTDLQRDIPDVAGVHPEQDTEGKKVKA</sequence>
<dbReference type="GO" id="GO:0046983">
    <property type="term" value="F:protein dimerization activity"/>
    <property type="evidence" value="ECO:0007669"/>
    <property type="project" value="InterPro"/>
</dbReference>
<comment type="caution">
    <text evidence="10">The sequence shown here is derived from an EMBL/GenBank/DDBJ whole genome shotgun (WGS) entry which is preliminary data.</text>
</comment>
<dbReference type="InterPro" id="IPR011712">
    <property type="entry name" value="Sig_transdc_His_kin_sub3_dim/P"/>
</dbReference>
<evidence type="ECO:0000313" key="10">
    <source>
        <dbReference type="EMBL" id="MTB95545.1"/>
    </source>
</evidence>
<evidence type="ECO:0000256" key="8">
    <source>
        <dbReference type="ARBA" id="ARBA00023136"/>
    </source>
</evidence>
<dbReference type="SMART" id="SM00387">
    <property type="entry name" value="HATPase_c"/>
    <property type="match status" value="1"/>
</dbReference>
<dbReference type="PANTHER" id="PTHR24421">
    <property type="entry name" value="NITRATE/NITRITE SENSOR PROTEIN NARX-RELATED"/>
    <property type="match status" value="1"/>
</dbReference>
<protein>
    <recommendedName>
        <fullName evidence="9">Histidine kinase/HSP90-like ATPase domain-containing protein</fullName>
    </recommendedName>
</protein>
<reference evidence="10 11" key="1">
    <citation type="submission" date="2019-10" db="EMBL/GenBank/DDBJ databases">
        <title>Nocardioides novel species isolated from the excrement of Marmot.</title>
        <authorList>
            <person name="Zhang G."/>
        </authorList>
    </citation>
    <scope>NUCLEOTIDE SEQUENCE [LARGE SCALE GENOMIC DNA]</scope>
    <source>
        <strain evidence="11">zg-579</strain>
    </source>
</reference>
<dbReference type="SUPFAM" id="SSF55874">
    <property type="entry name" value="ATPase domain of HSP90 chaperone/DNA topoisomerase II/histidine kinase"/>
    <property type="match status" value="1"/>
</dbReference>
<keyword evidence="8" id="KW-0472">Membrane</keyword>
<feature type="domain" description="Histidine kinase/HSP90-like ATPase" evidence="9">
    <location>
        <begin position="417"/>
        <end position="508"/>
    </location>
</feature>
<keyword evidence="4" id="KW-0812">Transmembrane</keyword>
<gene>
    <name evidence="10" type="ORF">GGQ22_10655</name>
</gene>
<evidence type="ECO:0000256" key="5">
    <source>
        <dbReference type="ARBA" id="ARBA00022777"/>
    </source>
</evidence>
<evidence type="ECO:0000256" key="7">
    <source>
        <dbReference type="ARBA" id="ARBA00023012"/>
    </source>
</evidence>
<dbReference type="InterPro" id="IPR003594">
    <property type="entry name" value="HATPase_dom"/>
</dbReference>
<evidence type="ECO:0000256" key="2">
    <source>
        <dbReference type="ARBA" id="ARBA00022475"/>
    </source>
</evidence>
<dbReference type="Pfam" id="PF02518">
    <property type="entry name" value="HATPase_c"/>
    <property type="match status" value="1"/>
</dbReference>
<dbReference type="GO" id="GO:0005886">
    <property type="term" value="C:plasma membrane"/>
    <property type="evidence" value="ECO:0007669"/>
    <property type="project" value="UniProtKB-SubCell"/>
</dbReference>
<evidence type="ECO:0000256" key="6">
    <source>
        <dbReference type="ARBA" id="ARBA00022989"/>
    </source>
</evidence>
<evidence type="ECO:0000256" key="4">
    <source>
        <dbReference type="ARBA" id="ARBA00022692"/>
    </source>
</evidence>
<dbReference type="InterPro" id="IPR050482">
    <property type="entry name" value="Sensor_HK_TwoCompSys"/>
</dbReference>